<protein>
    <recommendedName>
        <fullName evidence="2">F5/8 type C domain protein</fullName>
    </recommendedName>
</protein>
<dbReference type="InterPro" id="IPR008979">
    <property type="entry name" value="Galactose-bd-like_sf"/>
</dbReference>
<dbReference type="PANTHER" id="PTHR35532">
    <property type="entry name" value="SIMILAR TO POLYHYDROXYALKANOATE DEPOLYMERASE"/>
    <property type="match status" value="1"/>
</dbReference>
<dbReference type="SUPFAM" id="SSF49785">
    <property type="entry name" value="Galactose-binding domain-like"/>
    <property type="match status" value="1"/>
</dbReference>
<proteinExistence type="predicted"/>
<dbReference type="PROSITE" id="PS51257">
    <property type="entry name" value="PROKAR_LIPOPROTEIN"/>
    <property type="match status" value="1"/>
</dbReference>
<evidence type="ECO:0000313" key="1">
    <source>
        <dbReference type="EMBL" id="VYT76929.1"/>
    </source>
</evidence>
<reference evidence="1" key="1">
    <citation type="submission" date="2019-11" db="EMBL/GenBank/DDBJ databases">
        <authorList>
            <person name="Feng L."/>
        </authorList>
    </citation>
    <scope>NUCLEOTIDE SEQUENCE</scope>
    <source>
        <strain evidence="1">PclaraLFYP37</strain>
    </source>
</reference>
<organism evidence="1">
    <name type="scientific">Paraprevotella clara</name>
    <dbReference type="NCBI Taxonomy" id="454154"/>
    <lineage>
        <taxon>Bacteria</taxon>
        <taxon>Pseudomonadati</taxon>
        <taxon>Bacteroidota</taxon>
        <taxon>Bacteroidia</taxon>
        <taxon>Bacteroidales</taxon>
        <taxon>Prevotellaceae</taxon>
        <taxon>Paraprevotella</taxon>
    </lineage>
</organism>
<accession>A0A6N2ZBW0</accession>
<dbReference type="AlphaFoldDB" id="A0A6N2ZBW0"/>
<dbReference type="Gene3D" id="2.60.120.260">
    <property type="entry name" value="Galactose-binding domain-like"/>
    <property type="match status" value="2"/>
</dbReference>
<name>A0A6N2ZBW0_9BACT</name>
<dbReference type="EMBL" id="CACRUT010000006">
    <property type="protein sequence ID" value="VYT76929.1"/>
    <property type="molecule type" value="Genomic_DNA"/>
</dbReference>
<gene>
    <name evidence="1" type="ORF">PCLFYP37_01072</name>
</gene>
<evidence type="ECO:0008006" key="2">
    <source>
        <dbReference type="Google" id="ProtNLM"/>
    </source>
</evidence>
<sequence length="669" mass="77657">MDNFKEVFERDYMKINKFLYGAVFFMGLLTACDNDRDILLEEALEKAGNNRTELEQVLAHYAGDSIKLEAAKFLIRNLPGHYSYADTSELIPYYDAVDSLLVVMGDSTDKWVVRDSLVSLNRKFADLHARRVQDVKIVTASFLMQNIDSAFVQWRDGPWARHLDFEQFCEYLLPYKAEELQPIDDWRTRLRRFHPDHLDELAYCDLYRNSALQAAITLNSNLWYYMHPGITEENIMKPVYRWHTRLRIPVGTCSEYTSAAVSIFRSQGIPVAMDFTPQWAFRSLGHSWNVLLAEDGKRIPFSGVTSNPGQPHKLGERMPKVFRRTYSMNPELKLLLQREKYVPEVFREPFLKDVTEEYMQCGNICLEVSKEFNRRYAYLMVFNDREWVPVDFAQVSNRQVFFDKVGMNTVYLVACYDGEGILLPLSAPFLFSYGGQLRPIVADTLHKTNLVLYRKYPVLPHVQEIIMRIDSGEFQASCDVNFKKHVLIHRVTDCSATGKEIMVPDTLGRYRYWRYFQPKSGSYCNIADIRFYERGANRPIFGKIIGTDGHWDGNPDGTKEKVFDGDLLTFFDAPLSFGAWVGMDFGRPVELERIIYTGRGDGNSIDIGDIYELFYWDSQGWVSLGRKNATNIRLTYRNVPGGGLYLLRDLTKGKNERIFTYENGRQVWW</sequence>
<dbReference type="PANTHER" id="PTHR35532:SF5">
    <property type="entry name" value="CARBOHYDRATE-BINDING DOMAIN-CONTAINING PROTEIN"/>
    <property type="match status" value="1"/>
</dbReference>